<evidence type="ECO:0000256" key="3">
    <source>
        <dbReference type="ARBA" id="ARBA00022692"/>
    </source>
</evidence>
<dbReference type="Pfam" id="PF01694">
    <property type="entry name" value="Rhomboid"/>
    <property type="match status" value="1"/>
</dbReference>
<dbReference type="GO" id="GO:0008233">
    <property type="term" value="F:peptidase activity"/>
    <property type="evidence" value="ECO:0007669"/>
    <property type="project" value="UniProtKB-KW"/>
</dbReference>
<dbReference type="InterPro" id="IPR022764">
    <property type="entry name" value="Peptidase_S54_rhomboid_dom"/>
</dbReference>
<comment type="similarity">
    <text evidence="2">Belongs to the peptidase S54 family.</text>
</comment>
<dbReference type="EMBL" id="CP079105">
    <property type="protein sequence ID" value="QXQ13945.1"/>
    <property type="molecule type" value="Genomic_DNA"/>
</dbReference>
<keyword evidence="4 9" id="KW-0378">Hydrolase</keyword>
<evidence type="ECO:0000256" key="5">
    <source>
        <dbReference type="ARBA" id="ARBA00022989"/>
    </source>
</evidence>
<dbReference type="CDD" id="cd19756">
    <property type="entry name" value="Bbox2"/>
    <property type="match status" value="1"/>
</dbReference>
<keyword evidence="6 7" id="KW-0472">Membrane</keyword>
<dbReference type="RefSeq" id="WP_066472130.1">
    <property type="nucleotide sequence ID" value="NZ_CBCRUZ010000006.1"/>
</dbReference>
<organism evidence="9 10">
    <name type="scientific">Skermania pinensis</name>
    <dbReference type="NCBI Taxonomy" id="39122"/>
    <lineage>
        <taxon>Bacteria</taxon>
        <taxon>Bacillati</taxon>
        <taxon>Actinomycetota</taxon>
        <taxon>Actinomycetes</taxon>
        <taxon>Mycobacteriales</taxon>
        <taxon>Gordoniaceae</taxon>
        <taxon>Skermania</taxon>
    </lineage>
</organism>
<evidence type="ECO:0000313" key="10">
    <source>
        <dbReference type="Proteomes" id="UP000887023"/>
    </source>
</evidence>
<accession>A0ABX8S7W9</accession>
<gene>
    <name evidence="9" type="ORF">KV203_00220</name>
</gene>
<dbReference type="GO" id="GO:0006508">
    <property type="term" value="P:proteolysis"/>
    <property type="evidence" value="ECO:0007669"/>
    <property type="project" value="UniProtKB-KW"/>
</dbReference>
<keyword evidence="9" id="KW-0645">Protease</keyword>
<evidence type="ECO:0000256" key="7">
    <source>
        <dbReference type="SAM" id="Phobius"/>
    </source>
</evidence>
<evidence type="ECO:0000256" key="4">
    <source>
        <dbReference type="ARBA" id="ARBA00022801"/>
    </source>
</evidence>
<dbReference type="InterPro" id="IPR035952">
    <property type="entry name" value="Rhomboid-like_sf"/>
</dbReference>
<dbReference type="Proteomes" id="UP000887023">
    <property type="component" value="Chromosome"/>
</dbReference>
<feature type="transmembrane region" description="Helical" evidence="7">
    <location>
        <begin position="159"/>
        <end position="177"/>
    </location>
</feature>
<dbReference type="PANTHER" id="PTHR43731:SF14">
    <property type="entry name" value="PRESENILIN-ASSOCIATED RHOMBOID-LIKE PROTEIN, MITOCHONDRIAL"/>
    <property type="match status" value="1"/>
</dbReference>
<feature type="transmembrane region" description="Helical" evidence="7">
    <location>
        <begin position="235"/>
        <end position="251"/>
    </location>
</feature>
<protein>
    <submittedName>
        <fullName evidence="9">Rhomboid family intramembrane serine protease</fullName>
        <ecNumber evidence="9">3.4.21.105</ecNumber>
    </submittedName>
</protein>
<feature type="transmembrane region" description="Helical" evidence="7">
    <location>
        <begin position="263"/>
        <end position="284"/>
    </location>
</feature>
<evidence type="ECO:0000313" key="9">
    <source>
        <dbReference type="EMBL" id="QXQ13945.1"/>
    </source>
</evidence>
<feature type="transmembrane region" description="Helical" evidence="7">
    <location>
        <begin position="183"/>
        <end position="203"/>
    </location>
</feature>
<keyword evidence="5 7" id="KW-1133">Transmembrane helix</keyword>
<feature type="domain" description="Peptidase S54 rhomboid" evidence="8">
    <location>
        <begin position="118"/>
        <end position="248"/>
    </location>
</feature>
<evidence type="ECO:0000256" key="6">
    <source>
        <dbReference type="ARBA" id="ARBA00023136"/>
    </source>
</evidence>
<reference evidence="9" key="1">
    <citation type="submission" date="2021-07" db="EMBL/GenBank/DDBJ databases">
        <title>Candidatus Kaistella beijingensis sp. nov. isolated from a municipal wastewater treatment plant is involved in sludge foaming.</title>
        <authorList>
            <person name="Song Y."/>
            <person name="Liu S.-J."/>
        </authorList>
    </citation>
    <scope>NUCLEOTIDE SEQUENCE</scope>
    <source>
        <strain evidence="9">DSM 43998</strain>
    </source>
</reference>
<dbReference type="Gene3D" id="1.20.1540.10">
    <property type="entry name" value="Rhomboid-like"/>
    <property type="match status" value="1"/>
</dbReference>
<evidence type="ECO:0000259" key="8">
    <source>
        <dbReference type="Pfam" id="PF01694"/>
    </source>
</evidence>
<comment type="subcellular location">
    <subcellularLocation>
        <location evidence="1">Membrane</location>
        <topology evidence="1">Multi-pass membrane protein</topology>
    </subcellularLocation>
</comment>
<feature type="transmembrane region" description="Helical" evidence="7">
    <location>
        <begin position="210"/>
        <end position="229"/>
    </location>
</feature>
<dbReference type="InterPro" id="IPR050925">
    <property type="entry name" value="Rhomboid_protease_S54"/>
</dbReference>
<name>A0ABX8S7W9_9ACTN</name>
<evidence type="ECO:0000256" key="2">
    <source>
        <dbReference type="ARBA" id="ARBA00009045"/>
    </source>
</evidence>
<dbReference type="SUPFAM" id="SSF57845">
    <property type="entry name" value="B-box zinc-binding domain"/>
    <property type="match status" value="1"/>
</dbReference>
<keyword evidence="10" id="KW-1185">Reference proteome</keyword>
<keyword evidence="3 7" id="KW-0812">Transmembrane</keyword>
<proteinExistence type="inferred from homology"/>
<feature type="transmembrane region" description="Helical" evidence="7">
    <location>
        <begin position="128"/>
        <end position="147"/>
    </location>
</feature>
<feature type="transmembrane region" description="Helical" evidence="7">
    <location>
        <begin position="70"/>
        <end position="90"/>
    </location>
</feature>
<sequence>MDPTALPAAGYCVRHPDRPTGLSCVRCGRPACVDCLRTAVVGQHCVDCVAAEQATVRPIRTPTGAVASRTPLVTAILIAVNTLVFGLTAAQSHSLVDNDAGSALFRDWELWPVAVAAGEYGRIIGSGFLHFGPVHLLVNMLALYIVGRDVEYVLGRGRYLAVYAVSMLGGAAAVMAFQSANSATAGASGAIFGLFGAQAMILLRLRRSPGPVVAVIAINVLISVTLPGISLWGHLGGLAAGTAASAALLFAPGGGNSAAGRRAGWMAVGAIGLLAVGVVLVRAAQLRTELGL</sequence>
<dbReference type="PANTHER" id="PTHR43731">
    <property type="entry name" value="RHOMBOID PROTEASE"/>
    <property type="match status" value="1"/>
</dbReference>
<dbReference type="SUPFAM" id="SSF144091">
    <property type="entry name" value="Rhomboid-like"/>
    <property type="match status" value="1"/>
</dbReference>
<evidence type="ECO:0000256" key="1">
    <source>
        <dbReference type="ARBA" id="ARBA00004141"/>
    </source>
</evidence>
<dbReference type="EC" id="3.4.21.105" evidence="9"/>